<dbReference type="InParanoid" id="F1A165"/>
<dbReference type="VEuPathDB" id="AmoebaDB:DICPUDRAFT_41971"/>
<accession>F1A165</accession>
<name>F1A165_DICPU</name>
<sequence length="208" mass="24633">MYFSDRKSHVPLLDSKRMYIHIIKDSWYWADIHIESLKYIIDLDFNSIKAAIVLLDLGGGAHGRVWLCCSLDGYVFVLKFSAEETISELIKESKNWKIFWDFNTMVETWNDRTALMMPFLLPATEDDWKDKQFVERVSDTIKQLAVNGLYHQDLRKRHVGKYIDKKKQTKIAFFDLSLCEANRKDKKEIEILMKNSLFDNNYHILEIN</sequence>
<reference evidence="3" key="1">
    <citation type="journal article" date="2011" name="Genome Biol.">
        <title>Comparative genomics of the social amoebae Dictyostelium discoideum and Dictyostelium purpureum.</title>
        <authorList>
            <consortium name="US DOE Joint Genome Institute (JGI-PGF)"/>
            <person name="Sucgang R."/>
            <person name="Kuo A."/>
            <person name="Tian X."/>
            <person name="Salerno W."/>
            <person name="Parikh A."/>
            <person name="Feasley C.L."/>
            <person name="Dalin E."/>
            <person name="Tu H."/>
            <person name="Huang E."/>
            <person name="Barry K."/>
            <person name="Lindquist E."/>
            <person name="Shapiro H."/>
            <person name="Bruce D."/>
            <person name="Schmutz J."/>
            <person name="Salamov A."/>
            <person name="Fey P."/>
            <person name="Gaudet P."/>
            <person name="Anjard C."/>
            <person name="Babu M.M."/>
            <person name="Basu S."/>
            <person name="Bushmanova Y."/>
            <person name="van der Wel H."/>
            <person name="Katoh-Kurasawa M."/>
            <person name="Dinh C."/>
            <person name="Coutinho P.M."/>
            <person name="Saito T."/>
            <person name="Elias M."/>
            <person name="Schaap P."/>
            <person name="Kay R.R."/>
            <person name="Henrissat B."/>
            <person name="Eichinger L."/>
            <person name="Rivero F."/>
            <person name="Putnam N.H."/>
            <person name="West C.M."/>
            <person name="Loomis W.F."/>
            <person name="Chisholm R.L."/>
            <person name="Shaulsky G."/>
            <person name="Strassmann J.E."/>
            <person name="Queller D.C."/>
            <person name="Kuspa A."/>
            <person name="Grigoriev I.V."/>
        </authorList>
    </citation>
    <scope>NUCLEOTIDE SEQUENCE [LARGE SCALE GENOMIC DNA]</scope>
    <source>
        <strain evidence="3">QSDP1</strain>
    </source>
</reference>
<gene>
    <name evidence="2" type="ORF">DICPUDRAFT_41971</name>
</gene>
<dbReference type="PANTHER" id="PTHR34871:SF1">
    <property type="entry name" value="DUF5898 DOMAIN-CONTAINING PROTEIN"/>
    <property type="match status" value="1"/>
</dbReference>
<dbReference type="FunCoup" id="F1A165">
    <property type="interactions" value="951"/>
</dbReference>
<dbReference type="RefSeq" id="XP_003293408.1">
    <property type="nucleotide sequence ID" value="XM_003293360.1"/>
</dbReference>
<dbReference type="PANTHER" id="PTHR34871">
    <property type="entry name" value="DUF5898 DOMAIN-CONTAINING PROTEIN"/>
    <property type="match status" value="1"/>
</dbReference>
<dbReference type="OMA" id="YWADIHI"/>
<dbReference type="Proteomes" id="UP000001064">
    <property type="component" value="Unassembled WGS sequence"/>
</dbReference>
<evidence type="ECO:0000313" key="2">
    <source>
        <dbReference type="EMBL" id="EGC30062.1"/>
    </source>
</evidence>
<dbReference type="EMBL" id="GL871362">
    <property type="protein sequence ID" value="EGC30062.1"/>
    <property type="molecule type" value="Genomic_DNA"/>
</dbReference>
<dbReference type="Pfam" id="PF19250">
    <property type="entry name" value="DUF5898"/>
    <property type="match status" value="1"/>
</dbReference>
<keyword evidence="3" id="KW-1185">Reference proteome</keyword>
<dbReference type="KEGG" id="dpp:DICPUDRAFT_41971"/>
<organism evidence="2 3">
    <name type="scientific">Dictyostelium purpureum</name>
    <name type="common">Slime mold</name>
    <dbReference type="NCBI Taxonomy" id="5786"/>
    <lineage>
        <taxon>Eukaryota</taxon>
        <taxon>Amoebozoa</taxon>
        <taxon>Evosea</taxon>
        <taxon>Eumycetozoa</taxon>
        <taxon>Dictyostelia</taxon>
        <taxon>Dictyosteliales</taxon>
        <taxon>Dictyosteliaceae</taxon>
        <taxon>Dictyostelium</taxon>
    </lineage>
</organism>
<feature type="domain" description="DUF5898" evidence="1">
    <location>
        <begin position="56"/>
        <end position="162"/>
    </location>
</feature>
<evidence type="ECO:0000259" key="1">
    <source>
        <dbReference type="Pfam" id="PF19250"/>
    </source>
</evidence>
<dbReference type="GeneID" id="10511256"/>
<dbReference type="InterPro" id="IPR045417">
    <property type="entry name" value="DUF5898"/>
</dbReference>
<dbReference type="eggNOG" id="ENOG502RHIU">
    <property type="taxonomic scope" value="Eukaryota"/>
</dbReference>
<dbReference type="AlphaFoldDB" id="F1A165"/>
<dbReference type="OrthoDB" id="22028at2759"/>
<protein>
    <recommendedName>
        <fullName evidence="1">DUF5898 domain-containing protein</fullName>
    </recommendedName>
</protein>
<proteinExistence type="predicted"/>
<evidence type="ECO:0000313" key="3">
    <source>
        <dbReference type="Proteomes" id="UP000001064"/>
    </source>
</evidence>